<sequence length="88" mass="9541">MAASMVQNAARCWRQTSQVIPLRRGRRVVCAVVAFLAPCLGPFVVAFIVPFIVRFAVLILPSVGGLVKVLMPPPSRCRTPGPGPGRWE</sequence>
<keyword evidence="1" id="KW-1133">Transmembrane helix</keyword>
<evidence type="ECO:0000313" key="2">
    <source>
        <dbReference type="EMBL" id="GGS21874.1"/>
    </source>
</evidence>
<evidence type="ECO:0000256" key="1">
    <source>
        <dbReference type="SAM" id="Phobius"/>
    </source>
</evidence>
<proteinExistence type="predicted"/>
<reference evidence="2" key="2">
    <citation type="submission" date="2020-09" db="EMBL/GenBank/DDBJ databases">
        <authorList>
            <person name="Sun Q."/>
            <person name="Ohkuma M."/>
        </authorList>
    </citation>
    <scope>NUCLEOTIDE SEQUENCE</scope>
    <source>
        <strain evidence="2">JCM 4386</strain>
    </source>
</reference>
<keyword evidence="3" id="KW-1185">Reference proteome</keyword>
<reference evidence="2" key="1">
    <citation type="journal article" date="2014" name="Int. J. Syst. Evol. Microbiol.">
        <title>Complete genome sequence of Corynebacterium casei LMG S-19264T (=DSM 44701T), isolated from a smear-ripened cheese.</title>
        <authorList>
            <consortium name="US DOE Joint Genome Institute (JGI-PGF)"/>
            <person name="Walter F."/>
            <person name="Albersmeier A."/>
            <person name="Kalinowski J."/>
            <person name="Ruckert C."/>
        </authorList>
    </citation>
    <scope>NUCLEOTIDE SEQUENCE</scope>
    <source>
        <strain evidence="2">JCM 4386</strain>
    </source>
</reference>
<comment type="caution">
    <text evidence="2">The sequence shown here is derived from an EMBL/GenBank/DDBJ whole genome shotgun (WGS) entry which is preliminary data.</text>
</comment>
<dbReference type="EMBL" id="BMTL01000040">
    <property type="protein sequence ID" value="GGS21874.1"/>
    <property type="molecule type" value="Genomic_DNA"/>
</dbReference>
<name>A0A918G7S6_9ACTN</name>
<keyword evidence="1" id="KW-0812">Transmembrane</keyword>
<organism evidence="2 3">
    <name type="scientific">Streptomyces humidus</name>
    <dbReference type="NCBI Taxonomy" id="52259"/>
    <lineage>
        <taxon>Bacteria</taxon>
        <taxon>Bacillati</taxon>
        <taxon>Actinomycetota</taxon>
        <taxon>Actinomycetes</taxon>
        <taxon>Kitasatosporales</taxon>
        <taxon>Streptomycetaceae</taxon>
        <taxon>Streptomyces</taxon>
    </lineage>
</organism>
<dbReference type="Proteomes" id="UP000606194">
    <property type="component" value="Unassembled WGS sequence"/>
</dbReference>
<gene>
    <name evidence="2" type="ORF">GCM10010269_70880</name>
</gene>
<feature type="transmembrane region" description="Helical" evidence="1">
    <location>
        <begin position="28"/>
        <end position="49"/>
    </location>
</feature>
<keyword evidence="1" id="KW-0472">Membrane</keyword>
<dbReference type="AlphaFoldDB" id="A0A918G7S6"/>
<accession>A0A918G7S6</accession>
<protein>
    <submittedName>
        <fullName evidence="2">Uncharacterized protein</fullName>
    </submittedName>
</protein>
<evidence type="ECO:0000313" key="3">
    <source>
        <dbReference type="Proteomes" id="UP000606194"/>
    </source>
</evidence>